<organism evidence="1 2">
    <name type="scientific">Pedobacter kyungheensis</name>
    <dbReference type="NCBI Taxonomy" id="1069985"/>
    <lineage>
        <taxon>Bacteria</taxon>
        <taxon>Pseudomonadati</taxon>
        <taxon>Bacteroidota</taxon>
        <taxon>Sphingobacteriia</taxon>
        <taxon>Sphingobacteriales</taxon>
        <taxon>Sphingobacteriaceae</taxon>
        <taxon>Pedobacter</taxon>
    </lineage>
</organism>
<gene>
    <name evidence="1" type="ORF">OC25_05625</name>
</gene>
<dbReference type="AlphaFoldDB" id="A0A0C1FU46"/>
<dbReference type="Proteomes" id="UP000031246">
    <property type="component" value="Unassembled WGS sequence"/>
</dbReference>
<name>A0A0C1FU46_9SPHI</name>
<reference evidence="1 2" key="1">
    <citation type="submission" date="2014-10" db="EMBL/GenBank/DDBJ databases">
        <title>Pedobacter Kyungheensis.</title>
        <authorList>
            <person name="Anderson B.M."/>
            <person name="Newman J.D."/>
        </authorList>
    </citation>
    <scope>NUCLEOTIDE SEQUENCE [LARGE SCALE GENOMIC DNA]</scope>
    <source>
        <strain evidence="1 2">KACC 16221</strain>
    </source>
</reference>
<dbReference type="OrthoDB" id="793934at2"/>
<evidence type="ECO:0000313" key="2">
    <source>
        <dbReference type="Proteomes" id="UP000031246"/>
    </source>
</evidence>
<comment type="caution">
    <text evidence="1">The sequence shown here is derived from an EMBL/GenBank/DDBJ whole genome shotgun (WGS) entry which is preliminary data.</text>
</comment>
<proteinExistence type="predicted"/>
<evidence type="ECO:0000313" key="1">
    <source>
        <dbReference type="EMBL" id="KIA95333.1"/>
    </source>
</evidence>
<sequence>MALAHINLSVKQYFNFMCHTDFERRIFHDSYREFQKKSKIFSQNQQVHTFSQMLQINEKAGSLHQKLQYAVMPSIANLEQKMPVLGDLDGNALKFDWAELNIVSSDLLNKGAHVVSITYTSPKLVLHEIIGDLLVLSYCKPGSKGETLMVKITENLMVNYEESNSLVYS</sequence>
<dbReference type="EMBL" id="JSYN01000005">
    <property type="protein sequence ID" value="KIA95333.1"/>
    <property type="molecule type" value="Genomic_DNA"/>
</dbReference>
<accession>A0A0C1FU46</accession>
<dbReference type="RefSeq" id="WP_039472709.1">
    <property type="nucleotide sequence ID" value="NZ_JSYN01000005.1"/>
</dbReference>
<keyword evidence="2" id="KW-1185">Reference proteome</keyword>
<protein>
    <submittedName>
        <fullName evidence="1">Uncharacterized protein</fullName>
    </submittedName>
</protein>